<keyword evidence="2" id="KW-1185">Reference proteome</keyword>
<protein>
    <submittedName>
        <fullName evidence="1">Uncharacterized protein</fullName>
    </submittedName>
</protein>
<reference evidence="1 2" key="1">
    <citation type="submission" date="2021-07" db="EMBL/GenBank/DDBJ databases">
        <authorList>
            <person name="Palmer J.M."/>
        </authorList>
    </citation>
    <scope>NUCLEOTIDE SEQUENCE [LARGE SCALE GENOMIC DNA]</scope>
    <source>
        <strain evidence="1 2">AT_MEX2019</strain>
        <tissue evidence="1">Muscle</tissue>
    </source>
</reference>
<dbReference type="Proteomes" id="UP001345963">
    <property type="component" value="Unassembled WGS sequence"/>
</dbReference>
<organism evidence="1 2">
    <name type="scientific">Ataeniobius toweri</name>
    <dbReference type="NCBI Taxonomy" id="208326"/>
    <lineage>
        <taxon>Eukaryota</taxon>
        <taxon>Metazoa</taxon>
        <taxon>Chordata</taxon>
        <taxon>Craniata</taxon>
        <taxon>Vertebrata</taxon>
        <taxon>Euteleostomi</taxon>
        <taxon>Actinopterygii</taxon>
        <taxon>Neopterygii</taxon>
        <taxon>Teleostei</taxon>
        <taxon>Neoteleostei</taxon>
        <taxon>Acanthomorphata</taxon>
        <taxon>Ovalentaria</taxon>
        <taxon>Atherinomorphae</taxon>
        <taxon>Cyprinodontiformes</taxon>
        <taxon>Goodeidae</taxon>
        <taxon>Ataeniobius</taxon>
    </lineage>
</organism>
<evidence type="ECO:0000313" key="1">
    <source>
        <dbReference type="EMBL" id="MED6234446.1"/>
    </source>
</evidence>
<sequence>MSKTPFGQQLQSCSFSKMEEKEEEWTSVTIIGVLESEECSSDSFYELCLEDGRTLFIDHKNGSLWTQSKRKGKALSSLKWDLLAARQQCYQLH</sequence>
<evidence type="ECO:0000313" key="2">
    <source>
        <dbReference type="Proteomes" id="UP001345963"/>
    </source>
</evidence>
<dbReference type="EMBL" id="JAHUTI010008039">
    <property type="protein sequence ID" value="MED6234446.1"/>
    <property type="molecule type" value="Genomic_DNA"/>
</dbReference>
<gene>
    <name evidence="1" type="ORF">ATANTOWER_030202</name>
</gene>
<accession>A0ABU7A8I7</accession>
<name>A0ABU7A8I7_9TELE</name>
<proteinExistence type="predicted"/>
<comment type="caution">
    <text evidence="1">The sequence shown here is derived from an EMBL/GenBank/DDBJ whole genome shotgun (WGS) entry which is preliminary data.</text>
</comment>